<comment type="caution">
    <text evidence="2">The sequence shown here is derived from an EMBL/GenBank/DDBJ whole genome shotgun (WGS) entry which is preliminary data.</text>
</comment>
<dbReference type="PANTHER" id="PTHR42879">
    <property type="entry name" value="3-OXOACYL-(ACYL-CARRIER-PROTEIN) REDUCTASE"/>
    <property type="match status" value="1"/>
</dbReference>
<gene>
    <name evidence="2" type="primary">fabG</name>
    <name evidence="2" type="ORF">V1I91_02950</name>
</gene>
<dbReference type="EMBL" id="JAZDDG010000001">
    <property type="protein sequence ID" value="MEE1975010.1"/>
    <property type="molecule type" value="Genomic_DNA"/>
</dbReference>
<dbReference type="InterPro" id="IPR036291">
    <property type="entry name" value="NAD(P)-bd_dom_sf"/>
</dbReference>
<comment type="similarity">
    <text evidence="1">Belongs to the short-chain dehydrogenases/reductases (SDR) family.</text>
</comment>
<dbReference type="InterPro" id="IPR050259">
    <property type="entry name" value="SDR"/>
</dbReference>
<dbReference type="RefSeq" id="WP_272649832.1">
    <property type="nucleotide sequence ID" value="NZ_JAZDDG010000001.1"/>
</dbReference>
<dbReference type="NCBIfam" id="NF004200">
    <property type="entry name" value="PRK05653.1-5"/>
    <property type="match status" value="1"/>
</dbReference>
<organism evidence="2 3">
    <name type="scientific">Maribacter cobaltidurans</name>
    <dbReference type="NCBI Taxonomy" id="1178778"/>
    <lineage>
        <taxon>Bacteria</taxon>
        <taxon>Pseudomonadati</taxon>
        <taxon>Bacteroidota</taxon>
        <taxon>Flavobacteriia</taxon>
        <taxon>Flavobacteriales</taxon>
        <taxon>Flavobacteriaceae</taxon>
        <taxon>Maribacter</taxon>
    </lineage>
</organism>
<keyword evidence="2" id="KW-0560">Oxidoreductase</keyword>
<dbReference type="Pfam" id="PF13561">
    <property type="entry name" value="adh_short_C2"/>
    <property type="match status" value="1"/>
</dbReference>
<dbReference type="Gene3D" id="3.40.50.720">
    <property type="entry name" value="NAD(P)-binding Rossmann-like Domain"/>
    <property type="match status" value="1"/>
</dbReference>
<reference evidence="2 3" key="1">
    <citation type="submission" date="2024-01" db="EMBL/GenBank/DDBJ databases">
        <title>Maribacter spp. originated from different algae showed divergent polysaccharides utilization ability.</title>
        <authorList>
            <person name="Wang H."/>
            <person name="Wu Y."/>
        </authorList>
    </citation>
    <scope>NUCLEOTIDE SEQUENCE [LARGE SCALE GENOMIC DNA]</scope>
    <source>
        <strain evidence="2 3">PR1</strain>
    </source>
</reference>
<proteinExistence type="inferred from homology"/>
<keyword evidence="3" id="KW-1185">Reference proteome</keyword>
<dbReference type="NCBIfam" id="NF009466">
    <property type="entry name" value="PRK12826.1-2"/>
    <property type="match status" value="1"/>
</dbReference>
<dbReference type="PRINTS" id="PR00080">
    <property type="entry name" value="SDRFAMILY"/>
</dbReference>
<evidence type="ECO:0000313" key="2">
    <source>
        <dbReference type="EMBL" id="MEE1975010.1"/>
    </source>
</evidence>
<protein>
    <submittedName>
        <fullName evidence="2">3-oxoacyl-ACP reductase FabG</fullName>
        <ecNumber evidence="2">1.1.1.100</ecNumber>
    </submittedName>
</protein>
<dbReference type="PANTHER" id="PTHR42879:SF2">
    <property type="entry name" value="3-OXOACYL-[ACYL-CARRIER-PROTEIN] REDUCTASE FABG"/>
    <property type="match status" value="1"/>
</dbReference>
<evidence type="ECO:0000256" key="1">
    <source>
        <dbReference type="ARBA" id="ARBA00006484"/>
    </source>
</evidence>
<dbReference type="PRINTS" id="PR00081">
    <property type="entry name" value="GDHRDH"/>
</dbReference>
<evidence type="ECO:0000313" key="3">
    <source>
        <dbReference type="Proteomes" id="UP001356308"/>
    </source>
</evidence>
<dbReference type="EC" id="1.1.1.100" evidence="2"/>
<accession>A0ABU7IPX7</accession>
<dbReference type="GO" id="GO:0004316">
    <property type="term" value="F:3-oxoacyl-[acyl-carrier-protein] reductase (NADPH) activity"/>
    <property type="evidence" value="ECO:0007669"/>
    <property type="project" value="UniProtKB-EC"/>
</dbReference>
<sequence>MGKEKIKYALVTGGSRGIGRAVCIQLAKDLDYTLLINYNSNKDAAEETLAIVKEVGGSGEIIQFNVTNSEGVKTKLEQWHEDHKDAVIEVLVNNAGIKKDGLFMWMPKEDWSSVINTSLDGFYNVTNALIQKLLTNRYGRIINIVSVSGLKGTPGQTNYSAAKSAVIGATKALAQEVAKRKITVNAVAPGFIETDMTEDLEESELKKMIPVNRFGKPEEVAHVVSFLASDKTSYITGEVININGGIYS</sequence>
<dbReference type="InterPro" id="IPR002347">
    <property type="entry name" value="SDR_fam"/>
</dbReference>
<name>A0ABU7IPX7_9FLAO</name>
<dbReference type="Proteomes" id="UP001356308">
    <property type="component" value="Unassembled WGS sequence"/>
</dbReference>
<dbReference type="SUPFAM" id="SSF51735">
    <property type="entry name" value="NAD(P)-binding Rossmann-fold domains"/>
    <property type="match status" value="1"/>
</dbReference>